<dbReference type="Gene3D" id="3.90.1590.10">
    <property type="entry name" value="glutathione-dependent formaldehyde- activating enzyme (gfa)"/>
    <property type="match status" value="1"/>
</dbReference>
<evidence type="ECO:0000259" key="5">
    <source>
        <dbReference type="PROSITE" id="PS51891"/>
    </source>
</evidence>
<keyword evidence="3" id="KW-0862">Zinc</keyword>
<dbReference type="Proteomes" id="UP000259273">
    <property type="component" value="Unassembled WGS sequence"/>
</dbReference>
<organism evidence="6 7">
    <name type="scientific">Haliea salexigens</name>
    <dbReference type="NCBI Taxonomy" id="287487"/>
    <lineage>
        <taxon>Bacteria</taxon>
        <taxon>Pseudomonadati</taxon>
        <taxon>Pseudomonadota</taxon>
        <taxon>Gammaproteobacteria</taxon>
        <taxon>Cellvibrionales</taxon>
        <taxon>Halieaceae</taxon>
        <taxon>Haliea</taxon>
    </lineage>
</organism>
<feature type="domain" description="CENP-V/GFA" evidence="5">
    <location>
        <begin position="44"/>
        <end position="159"/>
    </location>
</feature>
<dbReference type="STRING" id="1121937.GCA_000423125_00276"/>
<dbReference type="Pfam" id="PF04828">
    <property type="entry name" value="GFA"/>
    <property type="match status" value="1"/>
</dbReference>
<comment type="caution">
    <text evidence="6">The sequence shown here is derived from an EMBL/GenBank/DDBJ whole genome shotgun (WGS) entry which is preliminary data.</text>
</comment>
<keyword evidence="6" id="KW-0378">Hydrolase</keyword>
<evidence type="ECO:0000256" key="3">
    <source>
        <dbReference type="ARBA" id="ARBA00022833"/>
    </source>
</evidence>
<dbReference type="GO" id="GO:0016846">
    <property type="term" value="F:carbon-sulfur lyase activity"/>
    <property type="evidence" value="ECO:0007669"/>
    <property type="project" value="InterPro"/>
</dbReference>
<reference evidence="6 7" key="1">
    <citation type="journal article" date="2018" name="Nat. Biotechnol.">
        <title>A standardized bacterial taxonomy based on genome phylogeny substantially revises the tree of life.</title>
        <authorList>
            <person name="Parks D.H."/>
            <person name="Chuvochina M."/>
            <person name="Waite D.W."/>
            <person name="Rinke C."/>
            <person name="Skarshewski A."/>
            <person name="Chaumeil P.A."/>
            <person name="Hugenholtz P."/>
        </authorList>
    </citation>
    <scope>NUCLEOTIDE SEQUENCE [LARGE SCALE GENOMIC DNA]</scope>
    <source>
        <strain evidence="6">UBA9158</strain>
    </source>
</reference>
<dbReference type="GO" id="GO:0046872">
    <property type="term" value="F:metal ion binding"/>
    <property type="evidence" value="ECO:0007669"/>
    <property type="project" value="UniProtKB-KW"/>
</dbReference>
<name>A0A3C1KI52_9GAMM</name>
<dbReference type="PANTHER" id="PTHR33337">
    <property type="entry name" value="GFA DOMAIN-CONTAINING PROTEIN"/>
    <property type="match status" value="1"/>
</dbReference>
<keyword evidence="4" id="KW-0456">Lyase</keyword>
<evidence type="ECO:0000256" key="2">
    <source>
        <dbReference type="ARBA" id="ARBA00022723"/>
    </source>
</evidence>
<dbReference type="PROSITE" id="PS51891">
    <property type="entry name" value="CENP_V_GFA"/>
    <property type="match status" value="1"/>
</dbReference>
<dbReference type="InterPro" id="IPR011057">
    <property type="entry name" value="Mss4-like_sf"/>
</dbReference>
<protein>
    <submittedName>
        <fullName evidence="6">ADP-ribosylglycohydrolase</fullName>
    </submittedName>
</protein>
<keyword evidence="2" id="KW-0479">Metal-binding</keyword>
<proteinExistence type="inferred from homology"/>
<gene>
    <name evidence="6" type="ORF">DCP75_01135</name>
</gene>
<evidence type="ECO:0000256" key="4">
    <source>
        <dbReference type="ARBA" id="ARBA00023239"/>
    </source>
</evidence>
<evidence type="ECO:0000313" key="7">
    <source>
        <dbReference type="Proteomes" id="UP000259273"/>
    </source>
</evidence>
<comment type="similarity">
    <text evidence="1">Belongs to the Gfa family.</text>
</comment>
<dbReference type="EMBL" id="DMND01000022">
    <property type="protein sequence ID" value="HAN26342.1"/>
    <property type="molecule type" value="Genomic_DNA"/>
</dbReference>
<evidence type="ECO:0000313" key="6">
    <source>
        <dbReference type="EMBL" id="HAN26342.1"/>
    </source>
</evidence>
<dbReference type="AlphaFoldDB" id="A0A3C1KI52"/>
<accession>A0A3C1KI52</accession>
<dbReference type="PANTHER" id="PTHR33337:SF40">
    <property type="entry name" value="CENP-V_GFA DOMAIN-CONTAINING PROTEIN-RELATED"/>
    <property type="match status" value="1"/>
</dbReference>
<dbReference type="InterPro" id="IPR006913">
    <property type="entry name" value="CENP-V/GFA"/>
</dbReference>
<evidence type="ECO:0000256" key="1">
    <source>
        <dbReference type="ARBA" id="ARBA00005495"/>
    </source>
</evidence>
<sequence length="174" mass="19871">MLACEKWFWRYEMMKRIIETSIITSLMTCREAFYTIVEARDAAMRASCLCGGVKFEIEGEFVYAGYCHCNECQKFSGSANSVFGGLKKEQLTVVQGRELMSYYVKYPGSHVAFCSRCGSCLLNEKVDWDTTNIRLGLLDDATAKEPDFHVYVGSKAPWHHWQDDLPKFDELPDG</sequence>
<dbReference type="GO" id="GO:0016787">
    <property type="term" value="F:hydrolase activity"/>
    <property type="evidence" value="ECO:0007669"/>
    <property type="project" value="UniProtKB-KW"/>
</dbReference>
<dbReference type="SUPFAM" id="SSF51316">
    <property type="entry name" value="Mss4-like"/>
    <property type="match status" value="1"/>
</dbReference>